<evidence type="ECO:0000256" key="12">
    <source>
        <dbReference type="ARBA" id="ARBA00022842"/>
    </source>
</evidence>
<evidence type="ECO:0000256" key="6">
    <source>
        <dbReference type="ARBA" id="ARBA00018587"/>
    </source>
</evidence>
<evidence type="ECO:0000256" key="1">
    <source>
        <dbReference type="ARBA" id="ARBA00001946"/>
    </source>
</evidence>
<protein>
    <recommendedName>
        <fullName evidence="6 16">Pyruvate kinase</fullName>
        <ecNumber evidence="5 16">2.7.1.40</ecNumber>
    </recommendedName>
</protein>
<keyword evidence="10 17" id="KW-0418">Kinase</keyword>
<proteinExistence type="inferred from homology"/>
<dbReference type="PANTHER" id="PTHR11817">
    <property type="entry name" value="PYRUVATE KINASE"/>
    <property type="match status" value="1"/>
</dbReference>
<dbReference type="GO" id="GO:0005524">
    <property type="term" value="F:ATP binding"/>
    <property type="evidence" value="ECO:0007669"/>
    <property type="project" value="UniProtKB-KW"/>
</dbReference>
<dbReference type="UniPathway" id="UPA00109">
    <property type="reaction ID" value="UER00188"/>
</dbReference>
<comment type="similarity">
    <text evidence="4 17">Belongs to the pyruvate kinase family.</text>
</comment>
<dbReference type="Pfam" id="PF02887">
    <property type="entry name" value="PK_C"/>
    <property type="match status" value="1"/>
</dbReference>
<evidence type="ECO:0000256" key="14">
    <source>
        <dbReference type="ARBA" id="ARBA00023152"/>
    </source>
</evidence>
<dbReference type="GO" id="GO:0000287">
    <property type="term" value="F:magnesium ion binding"/>
    <property type="evidence" value="ECO:0007669"/>
    <property type="project" value="UniProtKB-UniRule"/>
</dbReference>
<evidence type="ECO:0000256" key="5">
    <source>
        <dbReference type="ARBA" id="ARBA00012142"/>
    </source>
</evidence>
<dbReference type="NCBIfam" id="NF004978">
    <property type="entry name" value="PRK06354.1"/>
    <property type="match status" value="1"/>
</dbReference>
<reference evidence="20" key="1">
    <citation type="submission" date="2019-11" db="EMBL/GenBank/DDBJ databases">
        <authorList>
            <person name="Feng L."/>
        </authorList>
    </citation>
    <scope>NUCLEOTIDE SEQUENCE</scope>
    <source>
        <strain evidence="20">CnexileLFYP112</strain>
    </source>
</reference>
<dbReference type="Gene3D" id="3.20.20.60">
    <property type="entry name" value="Phosphoenolpyruvate-binding domains"/>
    <property type="match status" value="1"/>
</dbReference>
<dbReference type="Pfam" id="PF00224">
    <property type="entry name" value="PK"/>
    <property type="match status" value="1"/>
</dbReference>
<dbReference type="InterPro" id="IPR001697">
    <property type="entry name" value="Pyr_Knase"/>
</dbReference>
<evidence type="ECO:0000256" key="4">
    <source>
        <dbReference type="ARBA" id="ARBA00008663"/>
    </source>
</evidence>
<feature type="domain" description="Pyruvate kinase barrel" evidence="18">
    <location>
        <begin position="1"/>
        <end position="323"/>
    </location>
</feature>
<keyword evidence="11" id="KW-0067">ATP-binding</keyword>
<comment type="pathway">
    <text evidence="3 17">Carbohydrate degradation; glycolysis; pyruvate from D-glyceraldehyde 3-phosphate: step 5/5.</text>
</comment>
<sequence>MKKTKIICTMGPNTNDRELMKKLVENGMDIARFNFSHGDHEEQKSRMDMLKAIREEAGKPIAILLDTKGPEIRTGVIKDDKKVTLVEGQKFTLTTKDVEGDANRVSITYEGLVEDVEIGKKILIDDGLIELEVKNITDTDIICRVINGGELGQKKGVNVPNVPVRLPALTEKDRQDIIFGVEQGVDFIAASFVRSAEGVLEIKALLKECGAPHLPVIAKIENAEGIKNIDEIIRCADGIMVARGDLGVEIPAEEVPYLQKMLIQKCNSNYKPVITATQMLDSMMRNPRPTRAEVTDVANAVYDGTDAVMLSGETAQGKYPLEALQMMVHIIENTEEHLDYETLLGKAQAHRKKGISSAIGYSSVATAASLNAKCIVTPTVSGATARVVSKFRPKAPIIGVSPSALTLRKMQLYRGVYPIKSIQLETTEDICEEAINLVSAKQIVEPGDIVVLTAGIPARSEGMAKEGISNMMRIAVVE</sequence>
<dbReference type="FunFam" id="3.20.20.60:FF:000001">
    <property type="entry name" value="Pyruvate kinase"/>
    <property type="match status" value="1"/>
</dbReference>
<evidence type="ECO:0000256" key="16">
    <source>
        <dbReference type="NCBIfam" id="TIGR01064"/>
    </source>
</evidence>
<dbReference type="InterPro" id="IPR011037">
    <property type="entry name" value="Pyrv_Knase-like_insert_dom_sf"/>
</dbReference>
<evidence type="ECO:0000256" key="8">
    <source>
        <dbReference type="ARBA" id="ARBA00022723"/>
    </source>
</evidence>
<dbReference type="AlphaFoldDB" id="A0A6N2TCT6"/>
<dbReference type="SUPFAM" id="SSF52935">
    <property type="entry name" value="PK C-terminal domain-like"/>
    <property type="match status" value="1"/>
</dbReference>
<dbReference type="GO" id="GO:0004743">
    <property type="term" value="F:pyruvate kinase activity"/>
    <property type="evidence" value="ECO:0007669"/>
    <property type="project" value="UniProtKB-UniRule"/>
</dbReference>
<evidence type="ECO:0000256" key="11">
    <source>
        <dbReference type="ARBA" id="ARBA00022840"/>
    </source>
</evidence>
<dbReference type="InterPro" id="IPR040442">
    <property type="entry name" value="Pyrv_kinase-like_dom_sf"/>
</dbReference>
<keyword evidence="13" id="KW-0630">Potassium</keyword>
<keyword evidence="7 17" id="KW-0808">Transferase</keyword>
<accession>A0A6N2TCT6</accession>
<dbReference type="InterPro" id="IPR018209">
    <property type="entry name" value="Pyrv_Knase_AS"/>
</dbReference>
<evidence type="ECO:0000256" key="3">
    <source>
        <dbReference type="ARBA" id="ARBA00004997"/>
    </source>
</evidence>
<comment type="cofactor">
    <cofactor evidence="2">
        <name>K(+)</name>
        <dbReference type="ChEBI" id="CHEBI:29103"/>
    </cofactor>
</comment>
<feature type="domain" description="Pyruvate kinase C-terminal" evidence="19">
    <location>
        <begin position="358"/>
        <end position="474"/>
    </location>
</feature>
<gene>
    <name evidence="20" type="primary">pyk</name>
    <name evidence="20" type="ORF">CNLFYP112_01708</name>
</gene>
<dbReference type="Gene3D" id="2.40.33.10">
    <property type="entry name" value="PK beta-barrel domain-like"/>
    <property type="match status" value="1"/>
</dbReference>
<dbReference type="GO" id="GO:0030955">
    <property type="term" value="F:potassium ion binding"/>
    <property type="evidence" value="ECO:0007669"/>
    <property type="project" value="UniProtKB-UniRule"/>
</dbReference>
<keyword evidence="8" id="KW-0479">Metal-binding</keyword>
<dbReference type="FunFam" id="2.40.33.10:FF:000001">
    <property type="entry name" value="Pyruvate kinase"/>
    <property type="match status" value="1"/>
</dbReference>
<dbReference type="GO" id="GO:0006950">
    <property type="term" value="P:response to stress"/>
    <property type="evidence" value="ECO:0007669"/>
    <property type="project" value="UniProtKB-ARBA"/>
</dbReference>
<evidence type="ECO:0000259" key="18">
    <source>
        <dbReference type="Pfam" id="PF00224"/>
    </source>
</evidence>
<dbReference type="Gene3D" id="3.40.1380.20">
    <property type="entry name" value="Pyruvate kinase, C-terminal domain"/>
    <property type="match status" value="1"/>
</dbReference>
<dbReference type="SUPFAM" id="SSF50800">
    <property type="entry name" value="PK beta-barrel domain-like"/>
    <property type="match status" value="1"/>
</dbReference>
<organism evidence="20">
    <name type="scientific">[Clostridium] nexile</name>
    <dbReference type="NCBI Taxonomy" id="29361"/>
    <lineage>
        <taxon>Bacteria</taxon>
        <taxon>Bacillati</taxon>
        <taxon>Bacillota</taxon>
        <taxon>Clostridia</taxon>
        <taxon>Lachnospirales</taxon>
        <taxon>Lachnospiraceae</taxon>
        <taxon>Tyzzerella</taxon>
    </lineage>
</organism>
<dbReference type="SUPFAM" id="SSF51621">
    <property type="entry name" value="Phosphoenolpyruvate/pyruvate domain"/>
    <property type="match status" value="1"/>
</dbReference>
<evidence type="ECO:0000256" key="15">
    <source>
        <dbReference type="ARBA" id="ARBA00023317"/>
    </source>
</evidence>
<comment type="catalytic activity">
    <reaction evidence="17">
        <text>pyruvate + ATP = phosphoenolpyruvate + ADP + H(+)</text>
        <dbReference type="Rhea" id="RHEA:18157"/>
        <dbReference type="ChEBI" id="CHEBI:15361"/>
        <dbReference type="ChEBI" id="CHEBI:15378"/>
        <dbReference type="ChEBI" id="CHEBI:30616"/>
        <dbReference type="ChEBI" id="CHEBI:58702"/>
        <dbReference type="ChEBI" id="CHEBI:456216"/>
        <dbReference type="EC" id="2.7.1.40"/>
    </reaction>
</comment>
<keyword evidence="14 17" id="KW-0324">Glycolysis</keyword>
<keyword evidence="9" id="KW-0547">Nucleotide-binding</keyword>
<dbReference type="PRINTS" id="PR01050">
    <property type="entry name" value="PYRUVTKNASE"/>
</dbReference>
<keyword evidence="15 20" id="KW-0670">Pyruvate</keyword>
<evidence type="ECO:0000256" key="2">
    <source>
        <dbReference type="ARBA" id="ARBA00001958"/>
    </source>
</evidence>
<evidence type="ECO:0000313" key="20">
    <source>
        <dbReference type="EMBL" id="VYT02563.1"/>
    </source>
</evidence>
<keyword evidence="12 17" id="KW-0460">Magnesium</keyword>
<dbReference type="NCBIfam" id="TIGR01064">
    <property type="entry name" value="pyruv_kin"/>
    <property type="match status" value="1"/>
</dbReference>
<dbReference type="EMBL" id="CACRTG010000011">
    <property type="protein sequence ID" value="VYT02563.1"/>
    <property type="molecule type" value="Genomic_DNA"/>
</dbReference>
<dbReference type="GO" id="GO:0016301">
    <property type="term" value="F:kinase activity"/>
    <property type="evidence" value="ECO:0007669"/>
    <property type="project" value="UniProtKB-KW"/>
</dbReference>
<dbReference type="InterPro" id="IPR015813">
    <property type="entry name" value="Pyrv/PenolPyrv_kinase-like_dom"/>
</dbReference>
<dbReference type="NCBIfam" id="NF004491">
    <property type="entry name" value="PRK05826.1"/>
    <property type="match status" value="1"/>
</dbReference>
<dbReference type="EC" id="2.7.1.40" evidence="5 16"/>
<dbReference type="InterPro" id="IPR015795">
    <property type="entry name" value="Pyrv_Knase_C"/>
</dbReference>
<dbReference type="InterPro" id="IPR015793">
    <property type="entry name" value="Pyrv_Knase_brl"/>
</dbReference>
<dbReference type="PROSITE" id="PS00110">
    <property type="entry name" value="PYRUVATE_KINASE"/>
    <property type="match status" value="1"/>
</dbReference>
<evidence type="ECO:0000256" key="9">
    <source>
        <dbReference type="ARBA" id="ARBA00022741"/>
    </source>
</evidence>
<name>A0A6N2TCT6_9FIRM</name>
<comment type="cofactor">
    <cofactor evidence="1">
        <name>Mg(2+)</name>
        <dbReference type="ChEBI" id="CHEBI:18420"/>
    </cofactor>
</comment>
<evidence type="ECO:0000259" key="19">
    <source>
        <dbReference type="Pfam" id="PF02887"/>
    </source>
</evidence>
<evidence type="ECO:0000256" key="13">
    <source>
        <dbReference type="ARBA" id="ARBA00022958"/>
    </source>
</evidence>
<evidence type="ECO:0000256" key="17">
    <source>
        <dbReference type="RuleBase" id="RU000504"/>
    </source>
</evidence>
<dbReference type="InterPro" id="IPR015806">
    <property type="entry name" value="Pyrv_Knase_insert_dom_sf"/>
</dbReference>
<evidence type="ECO:0000256" key="7">
    <source>
        <dbReference type="ARBA" id="ARBA00022679"/>
    </source>
</evidence>
<evidence type="ECO:0000256" key="10">
    <source>
        <dbReference type="ARBA" id="ARBA00022777"/>
    </source>
</evidence>
<dbReference type="InterPro" id="IPR036918">
    <property type="entry name" value="Pyrv_Knase_C_sf"/>
</dbReference>